<evidence type="ECO:0000256" key="2">
    <source>
        <dbReference type="ARBA" id="ARBA00022857"/>
    </source>
</evidence>
<sequence length="278" mass="30757">MSGFLYKKVLIFGATSGIGAAMAERFLENNISVIITGRRKENLDTFVSKYSSSRSSSATITAHVFDVNDRTTVPSFVSQITREHPDLDCVFLNSGMQRSFNFANPTSVDFNLLESELDTNYTSFVRLTLAFTPFLQQQSTPTALIYTSSGLALAPSQRCPNYCATKAAMHSWLLVLRDQLAAPPSPAHPINVIELFPPAVQTELHDAKHQPDIKDGGKMGMPLAEFVDETWSQLSAGKDQIPVGMSKSHFERDGKEGWEVQRQNIYRAMAEGMRKAGL</sequence>
<dbReference type="EMBL" id="ML991823">
    <property type="protein sequence ID" value="KAF2231692.1"/>
    <property type="molecule type" value="Genomic_DNA"/>
</dbReference>
<dbReference type="GO" id="GO:0016491">
    <property type="term" value="F:oxidoreductase activity"/>
    <property type="evidence" value="ECO:0007669"/>
    <property type="project" value="UniProtKB-KW"/>
</dbReference>
<evidence type="ECO:0000313" key="4">
    <source>
        <dbReference type="EMBL" id="KAF2231692.1"/>
    </source>
</evidence>
<dbReference type="PRINTS" id="PR00081">
    <property type="entry name" value="GDHRDH"/>
</dbReference>
<evidence type="ECO:0000256" key="3">
    <source>
        <dbReference type="ARBA" id="ARBA00023002"/>
    </source>
</evidence>
<dbReference type="InterPro" id="IPR002347">
    <property type="entry name" value="SDR_fam"/>
</dbReference>
<dbReference type="AlphaFoldDB" id="A0A6A6H138"/>
<keyword evidence="3" id="KW-0560">Oxidoreductase</keyword>
<reference evidence="4" key="1">
    <citation type="journal article" date="2020" name="Stud. Mycol.">
        <title>101 Dothideomycetes genomes: a test case for predicting lifestyles and emergence of pathogens.</title>
        <authorList>
            <person name="Haridas S."/>
            <person name="Albert R."/>
            <person name="Binder M."/>
            <person name="Bloem J."/>
            <person name="Labutti K."/>
            <person name="Salamov A."/>
            <person name="Andreopoulos B."/>
            <person name="Baker S."/>
            <person name="Barry K."/>
            <person name="Bills G."/>
            <person name="Bluhm B."/>
            <person name="Cannon C."/>
            <person name="Castanera R."/>
            <person name="Culley D."/>
            <person name="Daum C."/>
            <person name="Ezra D."/>
            <person name="Gonzalez J."/>
            <person name="Henrissat B."/>
            <person name="Kuo A."/>
            <person name="Liang C."/>
            <person name="Lipzen A."/>
            <person name="Lutzoni F."/>
            <person name="Magnuson J."/>
            <person name="Mondo S."/>
            <person name="Nolan M."/>
            <person name="Ohm R."/>
            <person name="Pangilinan J."/>
            <person name="Park H.-J."/>
            <person name="Ramirez L."/>
            <person name="Alfaro M."/>
            <person name="Sun H."/>
            <person name="Tritt A."/>
            <person name="Yoshinaga Y."/>
            <person name="Zwiers L.-H."/>
            <person name="Turgeon B."/>
            <person name="Goodwin S."/>
            <person name="Spatafora J."/>
            <person name="Crous P."/>
            <person name="Grigoriev I."/>
        </authorList>
    </citation>
    <scope>NUCLEOTIDE SEQUENCE</scope>
    <source>
        <strain evidence="4">Tuck. ex Michener</strain>
    </source>
</reference>
<dbReference type="SUPFAM" id="SSF51735">
    <property type="entry name" value="NAD(P)-binding Rossmann-fold domains"/>
    <property type="match status" value="1"/>
</dbReference>
<dbReference type="OrthoDB" id="37659at2759"/>
<comment type="similarity">
    <text evidence="1">Belongs to the short-chain dehydrogenases/reductases (SDR) family.</text>
</comment>
<dbReference type="Pfam" id="PF00106">
    <property type="entry name" value="adh_short"/>
    <property type="match status" value="1"/>
</dbReference>
<keyword evidence="2" id="KW-0521">NADP</keyword>
<proteinExistence type="inferred from homology"/>
<dbReference type="InterPro" id="IPR036291">
    <property type="entry name" value="NAD(P)-bd_dom_sf"/>
</dbReference>
<name>A0A6A6H138_VIRVR</name>
<dbReference type="PANTHER" id="PTHR43669:SF11">
    <property type="entry name" value="SHORT-CHAIN DEHYDROGENASE_OXIDOREDUCTASE"/>
    <property type="match status" value="1"/>
</dbReference>
<dbReference type="Proteomes" id="UP000800092">
    <property type="component" value="Unassembled WGS sequence"/>
</dbReference>
<gene>
    <name evidence="4" type="ORF">EV356DRAFT_451427</name>
</gene>
<evidence type="ECO:0000256" key="1">
    <source>
        <dbReference type="ARBA" id="ARBA00006484"/>
    </source>
</evidence>
<dbReference type="PANTHER" id="PTHR43669">
    <property type="entry name" value="5-KETO-D-GLUCONATE 5-REDUCTASE"/>
    <property type="match status" value="1"/>
</dbReference>
<evidence type="ECO:0000313" key="5">
    <source>
        <dbReference type="Proteomes" id="UP000800092"/>
    </source>
</evidence>
<organism evidence="4 5">
    <name type="scientific">Viridothelium virens</name>
    <name type="common">Speckled blister lichen</name>
    <name type="synonym">Trypethelium virens</name>
    <dbReference type="NCBI Taxonomy" id="1048519"/>
    <lineage>
        <taxon>Eukaryota</taxon>
        <taxon>Fungi</taxon>
        <taxon>Dikarya</taxon>
        <taxon>Ascomycota</taxon>
        <taxon>Pezizomycotina</taxon>
        <taxon>Dothideomycetes</taxon>
        <taxon>Dothideomycetes incertae sedis</taxon>
        <taxon>Trypetheliales</taxon>
        <taxon>Trypetheliaceae</taxon>
        <taxon>Viridothelium</taxon>
    </lineage>
</organism>
<protein>
    <submittedName>
        <fullName evidence="4">Short-chain dehydrogenase/oxidoreductase</fullName>
    </submittedName>
</protein>
<dbReference type="InterPro" id="IPR020904">
    <property type="entry name" value="Sc_DH/Rdtase_CS"/>
</dbReference>
<dbReference type="PROSITE" id="PS00061">
    <property type="entry name" value="ADH_SHORT"/>
    <property type="match status" value="1"/>
</dbReference>
<keyword evidence="5" id="KW-1185">Reference proteome</keyword>
<dbReference type="Gene3D" id="3.40.50.720">
    <property type="entry name" value="NAD(P)-binding Rossmann-like Domain"/>
    <property type="match status" value="1"/>
</dbReference>
<accession>A0A6A6H138</accession>